<evidence type="ECO:0000256" key="11">
    <source>
        <dbReference type="ARBA" id="ARBA00023157"/>
    </source>
</evidence>
<dbReference type="GO" id="GO:0007601">
    <property type="term" value="P:visual perception"/>
    <property type="evidence" value="ECO:0007669"/>
    <property type="project" value="InterPro"/>
</dbReference>
<feature type="transmembrane region" description="Helical" evidence="14">
    <location>
        <begin position="278"/>
        <end position="303"/>
    </location>
</feature>
<feature type="domain" description="G-protein coupled receptors family 1 profile" evidence="16">
    <location>
        <begin position="257"/>
        <end position="520"/>
    </location>
</feature>
<keyword evidence="12 14" id="KW-0675">Receptor</keyword>
<keyword evidence="4 14" id="KW-0716">Sensory transduction</keyword>
<feature type="transmembrane region" description="Helical" evidence="14">
    <location>
        <begin position="357"/>
        <end position="382"/>
    </location>
</feature>
<feature type="transmembrane region" description="Helical" evidence="14">
    <location>
        <begin position="315"/>
        <end position="336"/>
    </location>
</feature>
<evidence type="ECO:0000256" key="7">
    <source>
        <dbReference type="ARBA" id="ARBA00022989"/>
    </source>
</evidence>
<feature type="transmembrane region" description="Helical" evidence="14">
    <location>
        <begin position="467"/>
        <end position="493"/>
    </location>
</feature>
<comment type="similarity">
    <text evidence="14">Belongs to the G-protein coupled receptor 1 family. Opsin subfamily.</text>
</comment>
<feature type="region of interest" description="Disordered" evidence="15">
    <location>
        <begin position="563"/>
        <end position="638"/>
    </location>
</feature>
<feature type="region of interest" description="Disordered" evidence="15">
    <location>
        <begin position="677"/>
        <end position="698"/>
    </location>
</feature>
<evidence type="ECO:0000256" key="15">
    <source>
        <dbReference type="SAM" id="MobiDB-lite"/>
    </source>
</evidence>
<dbReference type="GO" id="GO:0005886">
    <property type="term" value="C:plasma membrane"/>
    <property type="evidence" value="ECO:0007669"/>
    <property type="project" value="UniProtKB-SubCell"/>
</dbReference>
<dbReference type="GO" id="GO:0016037">
    <property type="term" value="P:light absorption"/>
    <property type="evidence" value="ECO:0007669"/>
    <property type="project" value="UniProtKB-ARBA"/>
</dbReference>
<dbReference type="Proteomes" id="UP000796761">
    <property type="component" value="Unassembled WGS sequence"/>
</dbReference>
<dbReference type="PANTHER" id="PTHR24240">
    <property type="entry name" value="OPSIN"/>
    <property type="match status" value="1"/>
</dbReference>
<dbReference type="InterPro" id="IPR017452">
    <property type="entry name" value="GPCR_Rhodpsn_7TM"/>
</dbReference>
<dbReference type="Gene3D" id="1.20.1070.10">
    <property type="entry name" value="Rhodopsin 7-helix transmembrane proteins"/>
    <property type="match status" value="1"/>
</dbReference>
<evidence type="ECO:0000256" key="2">
    <source>
        <dbReference type="ARBA" id="ARBA00022475"/>
    </source>
</evidence>
<feature type="compositionally biased region" description="Polar residues" evidence="15">
    <location>
        <begin position="617"/>
        <end position="634"/>
    </location>
</feature>
<keyword evidence="7 14" id="KW-1133">Transmembrane helix</keyword>
<accession>A0A8K1GDA8</accession>
<evidence type="ECO:0000256" key="10">
    <source>
        <dbReference type="ARBA" id="ARBA00023136"/>
    </source>
</evidence>
<dbReference type="InterPro" id="IPR001760">
    <property type="entry name" value="Opsin"/>
</dbReference>
<keyword evidence="11" id="KW-1015">Disulfide bond</keyword>
<dbReference type="EMBL" id="SWJQ01000342">
    <property type="protein sequence ID" value="TRZ15983.1"/>
    <property type="molecule type" value="Genomic_DNA"/>
</dbReference>
<dbReference type="PRINTS" id="PR00238">
    <property type="entry name" value="OPSIN"/>
</dbReference>
<dbReference type="AlphaFoldDB" id="A0A8K1GDA8"/>
<comment type="caution">
    <text evidence="17">The sequence shown here is derived from an EMBL/GenBank/DDBJ whole genome shotgun (WGS) entry which is preliminary data.</text>
</comment>
<feature type="compositionally biased region" description="Polar residues" evidence="15">
    <location>
        <begin position="689"/>
        <end position="698"/>
    </location>
</feature>
<gene>
    <name evidence="17" type="ORF">HGM15179_011143</name>
</gene>
<evidence type="ECO:0000256" key="6">
    <source>
        <dbReference type="ARBA" id="ARBA00022925"/>
    </source>
</evidence>
<keyword evidence="18" id="KW-1185">Reference proteome</keyword>
<dbReference type="InterPro" id="IPR000276">
    <property type="entry name" value="GPCR_Rhodpsn"/>
</dbReference>
<evidence type="ECO:0000313" key="18">
    <source>
        <dbReference type="Proteomes" id="UP000796761"/>
    </source>
</evidence>
<evidence type="ECO:0000256" key="1">
    <source>
        <dbReference type="ARBA" id="ARBA00004651"/>
    </source>
</evidence>
<dbReference type="PRINTS" id="PR00237">
    <property type="entry name" value="GPCRRHODOPSN"/>
</dbReference>
<evidence type="ECO:0000256" key="5">
    <source>
        <dbReference type="ARBA" id="ARBA00022692"/>
    </source>
</evidence>
<keyword evidence="10 14" id="KW-0472">Membrane</keyword>
<evidence type="ECO:0000256" key="3">
    <source>
        <dbReference type="ARBA" id="ARBA00022543"/>
    </source>
</evidence>
<dbReference type="GO" id="GO:0009881">
    <property type="term" value="F:photoreceptor activity"/>
    <property type="evidence" value="ECO:0007669"/>
    <property type="project" value="UniProtKB-KW"/>
</dbReference>
<evidence type="ECO:0000313" key="17">
    <source>
        <dbReference type="EMBL" id="TRZ15983.1"/>
    </source>
</evidence>
<keyword evidence="2" id="KW-1003">Cell membrane</keyword>
<evidence type="ECO:0000259" key="16">
    <source>
        <dbReference type="PROSITE" id="PS50262"/>
    </source>
</evidence>
<protein>
    <recommendedName>
        <fullName evidence="16">G-protein coupled receptors family 1 profile domain-containing protein</fullName>
    </recommendedName>
</protein>
<keyword evidence="13 14" id="KW-0807">Transducer</keyword>
<feature type="transmembrane region" description="Helical" evidence="14">
    <location>
        <begin position="241"/>
        <end position="266"/>
    </location>
</feature>
<keyword evidence="9 14" id="KW-0297">G-protein coupled receptor</keyword>
<evidence type="ECO:0000256" key="4">
    <source>
        <dbReference type="ARBA" id="ARBA00022606"/>
    </source>
</evidence>
<name>A0A8K1GDA8_9PASS</name>
<dbReference type="PROSITE" id="PS00237">
    <property type="entry name" value="G_PROTEIN_RECEP_F1_1"/>
    <property type="match status" value="1"/>
</dbReference>
<proteinExistence type="inferred from homology"/>
<evidence type="ECO:0000256" key="12">
    <source>
        <dbReference type="ARBA" id="ARBA00023170"/>
    </source>
</evidence>
<feature type="transmembrane region" description="Helical" evidence="14">
    <location>
        <begin position="402"/>
        <end position="426"/>
    </location>
</feature>
<keyword evidence="6 14" id="KW-0681">Retinal protein</keyword>
<dbReference type="PROSITE" id="PS50262">
    <property type="entry name" value="G_PROTEIN_RECEP_F1_2"/>
    <property type="match status" value="1"/>
</dbReference>
<comment type="subcellular location">
    <subcellularLocation>
        <location evidence="1">Cell membrane</location>
        <topology evidence="1">Multi-pass membrane protein</topology>
    </subcellularLocation>
    <subcellularLocation>
        <location evidence="14">Membrane</location>
        <topology evidence="14">Multi-pass membrane protein</topology>
    </subcellularLocation>
</comment>
<sequence>MNHQQSFTYGEILTGFLCSFFPWVISLVAIQNLLGSNERRSHQFHAAFAALQKYEQQTETQIMPRLQVKKMCQTPQENKWPGDNKDHFPPYVTIKGNCSTVDFVHLNNQPSQKGIFRPSEDTKNTKTVESFNAWNDSEANAYTLMDLPLKTPTCFHKDTLKPAGKKTQSNSITLDSASVEANDRVGFSQELHLFMEEEAHASLSRKVWQYTYDLLFAPQKMTVQDVPRAFPTVDVPDHAHYTIGVVILIVGITGTLGNFLVFYAFCRSRSLQTPANILIINLAVSDFLMSITQSPVFFTSSLYKHWIFGEKGCELYAFCGALFGITSMITLMVIALDRYFVITKPLASVGVTSKKKALIILVGVWLYSLAWSLPPFFGWSAYVPEGLLTSCSWDYMTFTPSVRAYTMLLFCFVFFIPLIAIIYSYVSIFEAIKKANKSIQTFGCKRGNKEFQKQYQRMKNEWKMAKIALIVILFFVISWSPYSVVALVAFAGYSHVLTPFMNSIPAVIAKASVIHNPIIYAITHPKYRRAIATYVPCLGPLLRVSPKDSRSFSSYSSRRATVTSQSSEISGLQRGKRRLSSLSDSESGCTETETDTPSMSSRLARRQISYETDKDTTQTSDIRAKQTSQDSGNCGKTAVSDADDILMVELNVREYMATPTQTSKTCSLEEVKKSESLNSIGQRKGESHQGPSSAQIPSITITCSSVQGVELPSRYNSGFLYPKSSSHKQNKKSSS</sequence>
<organism evidence="17 18">
    <name type="scientific">Zosterops borbonicus</name>
    <dbReference type="NCBI Taxonomy" id="364589"/>
    <lineage>
        <taxon>Eukaryota</taxon>
        <taxon>Metazoa</taxon>
        <taxon>Chordata</taxon>
        <taxon>Craniata</taxon>
        <taxon>Vertebrata</taxon>
        <taxon>Euteleostomi</taxon>
        <taxon>Archelosauria</taxon>
        <taxon>Archosauria</taxon>
        <taxon>Dinosauria</taxon>
        <taxon>Saurischia</taxon>
        <taxon>Theropoda</taxon>
        <taxon>Coelurosauria</taxon>
        <taxon>Aves</taxon>
        <taxon>Neognathae</taxon>
        <taxon>Neoaves</taxon>
        <taxon>Telluraves</taxon>
        <taxon>Australaves</taxon>
        <taxon>Passeriformes</taxon>
        <taxon>Sylvioidea</taxon>
        <taxon>Zosteropidae</taxon>
        <taxon>Zosterops</taxon>
    </lineage>
</organism>
<evidence type="ECO:0000256" key="8">
    <source>
        <dbReference type="ARBA" id="ARBA00022991"/>
    </source>
</evidence>
<reference evidence="17" key="1">
    <citation type="submission" date="2019-04" db="EMBL/GenBank/DDBJ databases">
        <title>Genome assembly of Zosterops borbonicus 15179.</title>
        <authorList>
            <person name="Leroy T."/>
            <person name="Anselmetti Y."/>
            <person name="Tilak M.-K."/>
            <person name="Nabholz B."/>
        </authorList>
    </citation>
    <scope>NUCLEOTIDE SEQUENCE</scope>
    <source>
        <strain evidence="17">HGM_15179</strain>
        <tissue evidence="17">Muscle</tissue>
    </source>
</reference>
<feature type="compositionally biased region" description="Polar residues" evidence="15">
    <location>
        <begin position="580"/>
        <end position="601"/>
    </location>
</feature>
<evidence type="ECO:0000256" key="14">
    <source>
        <dbReference type="RuleBase" id="RU004951"/>
    </source>
</evidence>
<feature type="region of interest" description="Disordered" evidence="15">
    <location>
        <begin position="714"/>
        <end position="735"/>
    </location>
</feature>
<dbReference type="CDD" id="cd15336">
    <property type="entry name" value="7tmA_Melanopsin"/>
    <property type="match status" value="1"/>
</dbReference>
<dbReference type="GO" id="GO:0004930">
    <property type="term" value="F:G protein-coupled receptor activity"/>
    <property type="evidence" value="ECO:0007669"/>
    <property type="project" value="UniProtKB-KW"/>
</dbReference>
<keyword evidence="5 14" id="KW-0812">Transmembrane</keyword>
<feature type="transmembrane region" description="Helical" evidence="14">
    <location>
        <begin position="12"/>
        <end position="34"/>
    </location>
</feature>
<dbReference type="GO" id="GO:0007602">
    <property type="term" value="P:phototransduction"/>
    <property type="evidence" value="ECO:0007669"/>
    <property type="project" value="UniProtKB-KW"/>
</dbReference>
<keyword evidence="8 14" id="KW-0157">Chromophore</keyword>
<dbReference type="SMART" id="SM01381">
    <property type="entry name" value="7TM_GPCR_Srsx"/>
    <property type="match status" value="1"/>
</dbReference>
<keyword evidence="3 14" id="KW-0600">Photoreceptor protein</keyword>
<dbReference type="FunFam" id="1.20.1070.10:FF:000083">
    <property type="entry name" value="Melanopsin 1"/>
    <property type="match status" value="1"/>
</dbReference>
<dbReference type="InterPro" id="IPR050125">
    <property type="entry name" value="GPCR_opsins"/>
</dbReference>
<dbReference type="OrthoDB" id="9996086at2759"/>
<dbReference type="Pfam" id="PF00001">
    <property type="entry name" value="7tm_1"/>
    <property type="match status" value="1"/>
</dbReference>
<evidence type="ECO:0000256" key="13">
    <source>
        <dbReference type="ARBA" id="ARBA00023224"/>
    </source>
</evidence>
<feature type="compositionally biased region" description="Basic residues" evidence="15">
    <location>
        <begin position="725"/>
        <end position="735"/>
    </location>
</feature>
<dbReference type="SUPFAM" id="SSF81321">
    <property type="entry name" value="Family A G protein-coupled receptor-like"/>
    <property type="match status" value="1"/>
</dbReference>
<evidence type="ECO:0000256" key="9">
    <source>
        <dbReference type="ARBA" id="ARBA00023040"/>
    </source>
</evidence>